<sequence>MLVFLMTLFWALLLNSVFGLVQVQCSASTELHTSPLLSATPSFHDVLTPSSSATISGTQLLASQFAQISNLLFSNHEHIVFIGLSGTACLINSIRIDAEIGDTVVFLIAELYSLYHFSLESSCDFLGDIQVGESGIYVHSVIYSGPQWFFASGDTVRPVSCQHHVFALNPATQMAQFLENAKN</sequence>
<reference evidence="2 3" key="1">
    <citation type="submission" date="2015-07" db="EMBL/GenBank/DDBJ databases">
        <title>Emmonsia species relationships and genome sequence.</title>
        <authorList>
            <person name="Cuomo C.A."/>
            <person name="Schwartz I.S."/>
            <person name="Kenyon C."/>
            <person name="de Hoog G.S."/>
            <person name="Govender N.P."/>
            <person name="Botha A."/>
            <person name="Moreno L."/>
            <person name="de Vries M."/>
            <person name="Munoz J.F."/>
            <person name="Stielow J.B."/>
        </authorList>
    </citation>
    <scope>NUCLEOTIDE SEQUENCE [LARGE SCALE GENOMIC DNA]</scope>
    <source>
        <strain evidence="2 3">CBS 136260</strain>
    </source>
</reference>
<keyword evidence="3" id="KW-1185">Reference proteome</keyword>
<feature type="signal peptide" evidence="1">
    <location>
        <begin position="1"/>
        <end position="19"/>
    </location>
</feature>
<gene>
    <name evidence="2" type="ORF">ACJ72_06937</name>
</gene>
<feature type="chain" id="PRO_5008598129" evidence="1">
    <location>
        <begin position="20"/>
        <end position="183"/>
    </location>
</feature>
<accession>A0A1B7NPL2</accession>
<comment type="caution">
    <text evidence="2">The sequence shown here is derived from an EMBL/GenBank/DDBJ whole genome shotgun (WGS) entry which is preliminary data.</text>
</comment>
<dbReference type="AlphaFoldDB" id="A0A1B7NPL2"/>
<dbReference type="EMBL" id="LGUA01001333">
    <property type="protein sequence ID" value="OAX78753.1"/>
    <property type="molecule type" value="Genomic_DNA"/>
</dbReference>
<evidence type="ECO:0000256" key="1">
    <source>
        <dbReference type="SAM" id="SignalP"/>
    </source>
</evidence>
<dbReference type="OrthoDB" id="4188812at2759"/>
<dbReference type="Proteomes" id="UP000091918">
    <property type="component" value="Unassembled WGS sequence"/>
</dbReference>
<keyword evidence="1" id="KW-0732">Signal</keyword>
<protein>
    <submittedName>
        <fullName evidence="2">Uncharacterized protein</fullName>
    </submittedName>
</protein>
<evidence type="ECO:0000313" key="3">
    <source>
        <dbReference type="Proteomes" id="UP000091918"/>
    </source>
</evidence>
<name>A0A1B7NPL2_9EURO</name>
<organism evidence="2 3">
    <name type="scientific">Emergomyces africanus</name>
    <dbReference type="NCBI Taxonomy" id="1955775"/>
    <lineage>
        <taxon>Eukaryota</taxon>
        <taxon>Fungi</taxon>
        <taxon>Dikarya</taxon>
        <taxon>Ascomycota</taxon>
        <taxon>Pezizomycotina</taxon>
        <taxon>Eurotiomycetes</taxon>
        <taxon>Eurotiomycetidae</taxon>
        <taxon>Onygenales</taxon>
        <taxon>Ajellomycetaceae</taxon>
        <taxon>Emergomyces</taxon>
    </lineage>
</organism>
<evidence type="ECO:0000313" key="2">
    <source>
        <dbReference type="EMBL" id="OAX78753.1"/>
    </source>
</evidence>
<proteinExistence type="predicted"/>